<dbReference type="PROSITE" id="PS51192">
    <property type="entry name" value="HELICASE_ATP_BIND_1"/>
    <property type="match status" value="1"/>
</dbReference>
<comment type="subcellular location">
    <subcellularLocation>
        <location evidence="8">Nucleus</location>
    </subcellularLocation>
</comment>
<feature type="domain" description="Helicase ATP-binding" evidence="11">
    <location>
        <begin position="45"/>
        <end position="219"/>
    </location>
</feature>
<evidence type="ECO:0000259" key="11">
    <source>
        <dbReference type="PROSITE" id="PS51192"/>
    </source>
</evidence>
<dbReference type="GO" id="GO:0005524">
    <property type="term" value="F:ATP binding"/>
    <property type="evidence" value="ECO:0007669"/>
    <property type="project" value="UniProtKB-KW"/>
</dbReference>
<dbReference type="GO" id="GO:0008270">
    <property type="term" value="F:zinc ion binding"/>
    <property type="evidence" value="ECO:0007669"/>
    <property type="project" value="UniProtKB-KW"/>
</dbReference>
<accession>A0AAW2N470</accession>
<gene>
    <name evidence="13" type="ORF">Scaly_2006200</name>
</gene>
<dbReference type="InterPro" id="IPR014001">
    <property type="entry name" value="Helicase_ATP-bd"/>
</dbReference>
<organism evidence="13">
    <name type="scientific">Sesamum calycinum</name>
    <dbReference type="NCBI Taxonomy" id="2727403"/>
    <lineage>
        <taxon>Eukaryota</taxon>
        <taxon>Viridiplantae</taxon>
        <taxon>Streptophyta</taxon>
        <taxon>Embryophyta</taxon>
        <taxon>Tracheophyta</taxon>
        <taxon>Spermatophyta</taxon>
        <taxon>Magnoliopsida</taxon>
        <taxon>eudicotyledons</taxon>
        <taxon>Gunneridae</taxon>
        <taxon>Pentapetalae</taxon>
        <taxon>asterids</taxon>
        <taxon>lamiids</taxon>
        <taxon>Lamiales</taxon>
        <taxon>Pedaliaceae</taxon>
        <taxon>Sesamum</taxon>
    </lineage>
</organism>
<dbReference type="EMBL" id="JACGWM010000012">
    <property type="protein sequence ID" value="KAL0337311.1"/>
    <property type="molecule type" value="Genomic_DNA"/>
</dbReference>
<dbReference type="PROSITE" id="PS00028">
    <property type="entry name" value="ZINC_FINGER_C2H2_1"/>
    <property type="match status" value="1"/>
</dbReference>
<evidence type="ECO:0000256" key="8">
    <source>
        <dbReference type="RuleBase" id="RU364117"/>
    </source>
</evidence>
<dbReference type="InterPro" id="IPR011545">
    <property type="entry name" value="DEAD/DEAH_box_helicase_dom"/>
</dbReference>
<dbReference type="GO" id="GO:0005634">
    <property type="term" value="C:nucleus"/>
    <property type="evidence" value="ECO:0007669"/>
    <property type="project" value="UniProtKB-SubCell"/>
</dbReference>
<dbReference type="CDD" id="cd17920">
    <property type="entry name" value="DEXHc_RecQ"/>
    <property type="match status" value="1"/>
</dbReference>
<feature type="compositionally biased region" description="Polar residues" evidence="9">
    <location>
        <begin position="625"/>
        <end position="642"/>
    </location>
</feature>
<dbReference type="SMART" id="SM00487">
    <property type="entry name" value="DEXDc"/>
    <property type="match status" value="1"/>
</dbReference>
<dbReference type="GO" id="GO:0005694">
    <property type="term" value="C:chromosome"/>
    <property type="evidence" value="ECO:0007669"/>
    <property type="project" value="TreeGrafter"/>
</dbReference>
<keyword evidence="7" id="KW-0479">Metal-binding</keyword>
<dbReference type="Pfam" id="PF00270">
    <property type="entry name" value="DEAD"/>
    <property type="match status" value="1"/>
</dbReference>
<dbReference type="PROSITE" id="PS51194">
    <property type="entry name" value="HELICASE_CTER"/>
    <property type="match status" value="1"/>
</dbReference>
<dbReference type="PANTHER" id="PTHR13710">
    <property type="entry name" value="DNA HELICASE RECQ FAMILY MEMBER"/>
    <property type="match status" value="1"/>
</dbReference>
<evidence type="ECO:0000313" key="13">
    <source>
        <dbReference type="EMBL" id="KAL0337311.1"/>
    </source>
</evidence>
<dbReference type="InterPro" id="IPR004589">
    <property type="entry name" value="DNA_helicase_ATP-dep_RecQ"/>
</dbReference>
<dbReference type="InterPro" id="IPR001650">
    <property type="entry name" value="Helicase_C-like"/>
</dbReference>
<dbReference type="Gene3D" id="3.40.50.300">
    <property type="entry name" value="P-loop containing nucleotide triphosphate hydrolases"/>
    <property type="match status" value="3"/>
</dbReference>
<comment type="caution">
    <text evidence="13">The sequence shown here is derived from an EMBL/GenBank/DDBJ whole genome shotgun (WGS) entry which is preliminary data.</text>
</comment>
<dbReference type="GO" id="GO:0005737">
    <property type="term" value="C:cytoplasm"/>
    <property type="evidence" value="ECO:0007669"/>
    <property type="project" value="TreeGrafter"/>
</dbReference>
<feature type="domain" description="C2H2-type" evidence="10">
    <location>
        <begin position="698"/>
        <end position="726"/>
    </location>
</feature>
<comment type="catalytic activity">
    <reaction evidence="6 8">
        <text>Couples ATP hydrolysis with the unwinding of duplex DNA by translocating in the 3'-5' direction.</text>
        <dbReference type="EC" id="5.6.2.4"/>
    </reaction>
</comment>
<dbReference type="GO" id="GO:0016787">
    <property type="term" value="F:hydrolase activity"/>
    <property type="evidence" value="ECO:0007669"/>
    <property type="project" value="UniProtKB-KW"/>
</dbReference>
<evidence type="ECO:0000259" key="10">
    <source>
        <dbReference type="PROSITE" id="PS50157"/>
    </source>
</evidence>
<dbReference type="PANTHER" id="PTHR13710:SF155">
    <property type="entry name" value="ATP-DEPENDENT DNA HELICASE Q-LIKE 3"/>
    <property type="match status" value="1"/>
</dbReference>
<dbReference type="InterPro" id="IPR032284">
    <property type="entry name" value="RecQ_Zn-bd"/>
</dbReference>
<keyword evidence="4 8" id="KW-0347">Helicase</keyword>
<dbReference type="NCBIfam" id="TIGR00614">
    <property type="entry name" value="recQ_fam"/>
    <property type="match status" value="1"/>
</dbReference>
<dbReference type="PROSITE" id="PS50157">
    <property type="entry name" value="ZINC_FINGER_C2H2_2"/>
    <property type="match status" value="1"/>
</dbReference>
<evidence type="ECO:0000256" key="7">
    <source>
        <dbReference type="PROSITE-ProRule" id="PRU00042"/>
    </source>
</evidence>
<feature type="domain" description="Helicase C-terminal" evidence="12">
    <location>
        <begin position="250"/>
        <end position="388"/>
    </location>
</feature>
<dbReference type="Gene3D" id="3.90.228.10">
    <property type="match status" value="1"/>
</dbReference>
<name>A0AAW2N470_9LAMI</name>
<keyword evidence="3 8" id="KW-0378">Hydrolase</keyword>
<dbReference type="GO" id="GO:0009378">
    <property type="term" value="F:four-way junction helicase activity"/>
    <property type="evidence" value="ECO:0007669"/>
    <property type="project" value="TreeGrafter"/>
</dbReference>
<dbReference type="Pfam" id="PF16124">
    <property type="entry name" value="RecQ_Zn_bind"/>
    <property type="match status" value="1"/>
</dbReference>
<sequence length="923" mass="103566">MSKSPLPLQNVCGSEKQVIKKEALVKILRWHFGHSDFRGKQLEAIQAVLSGRDCFCLMPTGGGKSMCYQIPALAKQGIVLVENQVGALKEKGIAAEYLSSTQTIKAKNKIYEDLESGKPALRLLYVTPELIATPGFMAKLTKIHGRGLLNLIAIDEVWNYMAFNSICEWLLLEASKPSYRKLSLLRNRLPCIPVLALTATAVPKVQEDVIESLSLQNPLVLKSSFNRPNIYYEVRYKDLLDDPYSDLCNYLKSYGKVCAIVYCLERTACDDLAVHLTKNGISCAGNETMIRVWNREDRRDKWHIIGAMQQKPIYGGIDRKDVRIVCHFNIPKSMEAFYQESGRAGRDQLPSRSLLYYGVDDRRRMEFILGTAASKKLNSSSMEEGSSRKALANFRQMIEYCEESGCRRKKILESFGEEVAASLCAKSCDACKHPNVVSKNLEELTSIATFRHRNGSSRIYISSGSDFNDEAQFSEFWNRDDEATGSEEDISDSDDPTEIAKSVVHSSRSSEWRLRERMESLQRAEENYYRSKNNQEKQVNKVDKNSISGTLRESGKQRILNAMKQNVHRFSNLQIDSATSAETLETECYKKYEKSGKSFYLSQIASTVRWLSTATPDELTKRVGTATNTPPEAVTSAPSCSSHHPHRSIRPISQPVVPSIPSPSSSTRSLRLNPPVIVPLAPTEETNHANLFCVADIFPCSVCGEIFQSSTLLEQHQSTKHAVSELVDGENIVRIIFKMGWPDKTKSPTIHRILKIHNSPKTVARFEEYRECVKSRAAAKIKTLRDERCIADGNELLRFYCTTFICDLDSSICNQQYCSACGIIRCGFSPKMDGISTLPTSWRAHVAIPEDLEEEFSFMHVKRALLVCRVIAGRVGCDPGLADKEDPGFDSLVGHQGSVGFEDELLVYNPRAVLPCFVIVYTV</sequence>
<reference evidence="13" key="1">
    <citation type="submission" date="2020-06" db="EMBL/GenBank/DDBJ databases">
        <authorList>
            <person name="Li T."/>
            <person name="Hu X."/>
            <person name="Zhang T."/>
            <person name="Song X."/>
            <person name="Zhang H."/>
            <person name="Dai N."/>
            <person name="Sheng W."/>
            <person name="Hou X."/>
            <person name="Wei L."/>
        </authorList>
    </citation>
    <scope>NUCLEOTIDE SEQUENCE</scope>
    <source>
        <strain evidence="13">KEN8</strain>
        <tissue evidence="13">Leaf</tissue>
    </source>
</reference>
<feature type="compositionally biased region" description="Acidic residues" evidence="9">
    <location>
        <begin position="483"/>
        <end position="497"/>
    </location>
</feature>
<evidence type="ECO:0000256" key="4">
    <source>
        <dbReference type="ARBA" id="ARBA00022806"/>
    </source>
</evidence>
<evidence type="ECO:0000256" key="1">
    <source>
        <dbReference type="ARBA" id="ARBA00005446"/>
    </source>
</evidence>
<evidence type="ECO:0000259" key="12">
    <source>
        <dbReference type="PROSITE" id="PS51194"/>
    </source>
</evidence>
<dbReference type="GO" id="GO:0000724">
    <property type="term" value="P:double-strand break repair via homologous recombination"/>
    <property type="evidence" value="ECO:0007669"/>
    <property type="project" value="TreeGrafter"/>
</dbReference>
<comment type="similarity">
    <text evidence="1 8">Belongs to the helicase family. RecQ subfamily.</text>
</comment>
<dbReference type="FunFam" id="3.40.50.300:FF:002061">
    <property type="entry name" value="RecQ family DNA helicase"/>
    <property type="match status" value="1"/>
</dbReference>
<evidence type="ECO:0000256" key="6">
    <source>
        <dbReference type="ARBA" id="ARBA00034617"/>
    </source>
</evidence>
<keyword evidence="7" id="KW-0862">Zinc</keyword>
<keyword evidence="5 8" id="KW-0067">ATP-binding</keyword>
<keyword evidence="7" id="KW-0863">Zinc-finger</keyword>
<dbReference type="AlphaFoldDB" id="A0AAW2N470"/>
<comment type="catalytic activity">
    <reaction evidence="8">
        <text>ATP + H2O = ADP + phosphate + H(+)</text>
        <dbReference type="Rhea" id="RHEA:13065"/>
        <dbReference type="ChEBI" id="CHEBI:15377"/>
        <dbReference type="ChEBI" id="CHEBI:15378"/>
        <dbReference type="ChEBI" id="CHEBI:30616"/>
        <dbReference type="ChEBI" id="CHEBI:43474"/>
        <dbReference type="ChEBI" id="CHEBI:456216"/>
    </reaction>
</comment>
<dbReference type="GO" id="GO:0043138">
    <property type="term" value="F:3'-5' DNA helicase activity"/>
    <property type="evidence" value="ECO:0007669"/>
    <property type="project" value="UniProtKB-EC"/>
</dbReference>
<feature type="compositionally biased region" description="Low complexity" evidence="9">
    <location>
        <begin position="650"/>
        <end position="671"/>
    </location>
</feature>
<dbReference type="InterPro" id="IPR013087">
    <property type="entry name" value="Znf_C2H2_type"/>
</dbReference>
<dbReference type="InterPro" id="IPR027417">
    <property type="entry name" value="P-loop_NTPase"/>
</dbReference>
<keyword evidence="2 8" id="KW-0547">Nucleotide-binding</keyword>
<evidence type="ECO:0000256" key="3">
    <source>
        <dbReference type="ARBA" id="ARBA00022801"/>
    </source>
</evidence>
<evidence type="ECO:0000256" key="9">
    <source>
        <dbReference type="SAM" id="MobiDB-lite"/>
    </source>
</evidence>
<feature type="region of interest" description="Disordered" evidence="9">
    <location>
        <begin position="482"/>
        <end position="504"/>
    </location>
</feature>
<evidence type="ECO:0000256" key="2">
    <source>
        <dbReference type="ARBA" id="ARBA00022741"/>
    </source>
</evidence>
<dbReference type="GO" id="GO:0003676">
    <property type="term" value="F:nucleic acid binding"/>
    <property type="evidence" value="ECO:0007669"/>
    <property type="project" value="InterPro"/>
</dbReference>
<keyword evidence="8" id="KW-0539">Nucleus</keyword>
<evidence type="ECO:0000256" key="5">
    <source>
        <dbReference type="ARBA" id="ARBA00022840"/>
    </source>
</evidence>
<protein>
    <recommendedName>
        <fullName evidence="8">ATP-dependent DNA helicase</fullName>
        <ecNumber evidence="8">5.6.2.4</ecNumber>
    </recommendedName>
</protein>
<proteinExistence type="inferred from homology"/>
<feature type="region of interest" description="Disordered" evidence="9">
    <location>
        <begin position="622"/>
        <end position="671"/>
    </location>
</feature>
<reference evidence="13" key="2">
    <citation type="journal article" date="2024" name="Plant">
        <title>Genomic evolution and insights into agronomic trait innovations of Sesamum species.</title>
        <authorList>
            <person name="Miao H."/>
            <person name="Wang L."/>
            <person name="Qu L."/>
            <person name="Liu H."/>
            <person name="Sun Y."/>
            <person name="Le M."/>
            <person name="Wang Q."/>
            <person name="Wei S."/>
            <person name="Zheng Y."/>
            <person name="Lin W."/>
            <person name="Duan Y."/>
            <person name="Cao H."/>
            <person name="Xiong S."/>
            <person name="Wang X."/>
            <person name="Wei L."/>
            <person name="Li C."/>
            <person name="Ma Q."/>
            <person name="Ju M."/>
            <person name="Zhao R."/>
            <person name="Li G."/>
            <person name="Mu C."/>
            <person name="Tian Q."/>
            <person name="Mei H."/>
            <person name="Zhang T."/>
            <person name="Gao T."/>
            <person name="Zhang H."/>
        </authorList>
    </citation>
    <scope>NUCLEOTIDE SEQUENCE</scope>
    <source>
        <strain evidence="13">KEN8</strain>
    </source>
</reference>
<dbReference type="SUPFAM" id="SSF56399">
    <property type="entry name" value="ADP-ribosylation"/>
    <property type="match status" value="1"/>
</dbReference>
<dbReference type="EC" id="5.6.2.4" evidence="8"/>
<dbReference type="SUPFAM" id="SSF52540">
    <property type="entry name" value="P-loop containing nucleoside triphosphate hydrolases"/>
    <property type="match status" value="2"/>
</dbReference>